<evidence type="ECO:0000313" key="1">
    <source>
        <dbReference type="EMBL" id="AMD22663.1"/>
    </source>
</evidence>
<accession>A0A109V0D2</accession>
<evidence type="ECO:0000313" key="2">
    <source>
        <dbReference type="Proteomes" id="UP000243052"/>
    </source>
</evidence>
<dbReference type="SUPFAM" id="SSF51569">
    <property type="entry name" value="Aldolase"/>
    <property type="match status" value="1"/>
</dbReference>
<organism evidence="1 2">
    <name type="scientific">Eremothecium sinecaudum</name>
    <dbReference type="NCBI Taxonomy" id="45286"/>
    <lineage>
        <taxon>Eukaryota</taxon>
        <taxon>Fungi</taxon>
        <taxon>Dikarya</taxon>
        <taxon>Ascomycota</taxon>
        <taxon>Saccharomycotina</taxon>
        <taxon>Saccharomycetes</taxon>
        <taxon>Saccharomycetales</taxon>
        <taxon>Saccharomycetaceae</taxon>
        <taxon>Eremothecium</taxon>
    </lineage>
</organism>
<dbReference type="EMBL" id="CP014248">
    <property type="protein sequence ID" value="AMD22663.1"/>
    <property type="molecule type" value="Genomic_DNA"/>
</dbReference>
<name>A0A109V0D2_9SACH</name>
<dbReference type="InterPro" id="IPR013785">
    <property type="entry name" value="Aldolase_TIM"/>
</dbReference>
<protein>
    <submittedName>
        <fullName evidence="1">HHL107Wp</fullName>
    </submittedName>
</protein>
<proteinExistence type="predicted"/>
<keyword evidence="2" id="KW-1185">Reference proteome</keyword>
<dbReference type="GeneID" id="28726024"/>
<dbReference type="RefSeq" id="XP_017989659.1">
    <property type="nucleotide sequence ID" value="XM_018134069.1"/>
</dbReference>
<dbReference type="OrthoDB" id="10406471at2759"/>
<gene>
    <name evidence="1" type="ORF">AW171_hschr84714</name>
</gene>
<dbReference type="Gene3D" id="3.20.20.70">
    <property type="entry name" value="Aldolase class I"/>
    <property type="match status" value="1"/>
</dbReference>
<dbReference type="AlphaFoldDB" id="A0A109V0D2"/>
<reference evidence="1 2" key="1">
    <citation type="submission" date="2016-01" db="EMBL/GenBank/DDBJ databases">
        <title>Genome sequence of the yeast Holleya sinecauda.</title>
        <authorList>
            <person name="Dietrich F.S."/>
        </authorList>
    </citation>
    <scope>NUCLEOTIDE SEQUENCE [LARGE SCALE GENOMIC DNA]</scope>
    <source>
        <strain evidence="1 2">ATCC 58844</strain>
    </source>
</reference>
<sequence length="444" mass="50261">MDEFDSVARSLSSIRLLDNETWLTRRTTLPNSINMTKAAIQVESSYLYPGIVKGYLSPLNCTEMNGIINNRRAVGLIVEGHKEAGRLKDSKMRRFFNGLRQDKESNNATKFLFVVTVSPKVPVAELSLASWWLSLMANKSDYAERKRFLEMLNNDQLIETYKSTFDKPLEQFHFLLNLNTPTQLGNIAKTRDILRSVSEHTGVCFNILDNTLMNFVSDIPSLVVVDSRSPDISIKMASGMPTCVAVRCKCASELYRSIKLLEEMSNPSVYPTISQEGMPICVHTTGNQDGLLCVDYSTEIEDEVLRLLARGITLPKILLKIGINDIAGFCQSWTDSMLRTYLVGIELECICSHFTNYIEDDMPEEYMTERKVLGNIFSGTNNNSNAGKLNWFKSIFRYPKEGSAEQPDSTMDQNFEKLLEIKENISKFSTILNLLNTTLSENYN</sequence>
<dbReference type="Proteomes" id="UP000243052">
    <property type="component" value="Chromosome viii"/>
</dbReference>